<comment type="caution">
    <text evidence="2">The sequence shown here is derived from an EMBL/GenBank/DDBJ whole genome shotgun (WGS) entry which is preliminary data.</text>
</comment>
<sequence>MSVQDPMPSVPLVLPVALTIRQSRDIAEMLRTAFEHPGDVVIDVPEAAEADLSFIQLLEASRRYAETLGRSFSLSRPAEGSLLSTLARGGFLTDMTPQDSRFWLHGKEQMQ</sequence>
<gene>
    <name evidence="2" type="ORF">G8E10_19220</name>
</gene>
<protein>
    <submittedName>
        <fullName evidence="2">STAS domain-containing protein</fullName>
    </submittedName>
</protein>
<evidence type="ECO:0000313" key="2">
    <source>
        <dbReference type="EMBL" id="NHT77835.1"/>
    </source>
</evidence>
<dbReference type="Pfam" id="PF13466">
    <property type="entry name" value="STAS_2"/>
    <property type="match status" value="1"/>
</dbReference>
<dbReference type="EMBL" id="JAANCM010000011">
    <property type="protein sequence ID" value="NHT77835.1"/>
    <property type="molecule type" value="Genomic_DNA"/>
</dbReference>
<feature type="domain" description="MlaB-like STAS" evidence="1">
    <location>
        <begin position="12"/>
        <end position="90"/>
    </location>
</feature>
<reference evidence="2" key="1">
    <citation type="submission" date="2020-03" db="EMBL/GenBank/DDBJ databases">
        <title>Ferranicluibacter endophyticum gen. nov., sp. nov., a new genus isolated from Rubus ulmifolius Schott. stem.</title>
        <authorList>
            <person name="Roca-Couso R."/>
            <person name="Flores-Felix J.D."/>
            <person name="Igual J.M."/>
            <person name="Rivas R."/>
        </authorList>
    </citation>
    <scope>NUCLEOTIDE SEQUENCE</scope>
    <source>
        <strain evidence="2">CRRU44</strain>
    </source>
</reference>
<evidence type="ECO:0000259" key="1">
    <source>
        <dbReference type="Pfam" id="PF13466"/>
    </source>
</evidence>
<dbReference type="Proteomes" id="UP001155840">
    <property type="component" value="Unassembled WGS sequence"/>
</dbReference>
<name>A0AA43ZIT7_9HYPH</name>
<keyword evidence="3" id="KW-1185">Reference proteome</keyword>
<evidence type="ECO:0000313" key="3">
    <source>
        <dbReference type="Proteomes" id="UP001155840"/>
    </source>
</evidence>
<dbReference type="AlphaFoldDB" id="A0AA43ZIT7"/>
<proteinExistence type="predicted"/>
<accession>A0AA43ZIT7</accession>
<organism evidence="2 3">
    <name type="scientific">Ferranicluibacter rubi</name>
    <dbReference type="NCBI Taxonomy" id="2715133"/>
    <lineage>
        <taxon>Bacteria</taxon>
        <taxon>Pseudomonadati</taxon>
        <taxon>Pseudomonadota</taxon>
        <taxon>Alphaproteobacteria</taxon>
        <taxon>Hyphomicrobiales</taxon>
        <taxon>Rhizobiaceae</taxon>
        <taxon>Ferranicluibacter</taxon>
    </lineage>
</organism>
<dbReference type="InterPro" id="IPR058548">
    <property type="entry name" value="MlaB-like_STAS"/>
</dbReference>